<dbReference type="SUPFAM" id="SSF57414">
    <property type="entry name" value="Hairpin loop containing domain-like"/>
    <property type="match status" value="2"/>
</dbReference>
<dbReference type="PROSITE" id="PS00018">
    <property type="entry name" value="EF_HAND_1"/>
    <property type="match status" value="1"/>
</dbReference>
<feature type="transmembrane region" description="Helical" evidence="4">
    <location>
        <begin position="920"/>
        <end position="942"/>
    </location>
</feature>
<dbReference type="InterPro" id="IPR000177">
    <property type="entry name" value="Apple"/>
</dbReference>
<protein>
    <recommendedName>
        <fullName evidence="6">Apple domain-containing protein</fullName>
    </recommendedName>
</protein>
<organism evidence="7">
    <name type="scientific">Pyrodinium bahamense</name>
    <dbReference type="NCBI Taxonomy" id="73915"/>
    <lineage>
        <taxon>Eukaryota</taxon>
        <taxon>Sar</taxon>
        <taxon>Alveolata</taxon>
        <taxon>Dinophyceae</taxon>
        <taxon>Gonyaulacales</taxon>
        <taxon>Pyrocystaceae</taxon>
        <taxon>Pyrodinium</taxon>
    </lineage>
</organism>
<accession>A0A7S0FS23</accession>
<dbReference type="AlphaFoldDB" id="A0A7S0FS23"/>
<reference evidence="7" key="1">
    <citation type="submission" date="2021-01" db="EMBL/GenBank/DDBJ databases">
        <authorList>
            <person name="Corre E."/>
            <person name="Pelletier E."/>
            <person name="Niang G."/>
            <person name="Scheremetjew M."/>
            <person name="Finn R."/>
            <person name="Kale V."/>
            <person name="Holt S."/>
            <person name="Cochrane G."/>
            <person name="Meng A."/>
            <person name="Brown T."/>
            <person name="Cohen L."/>
        </authorList>
    </citation>
    <scope>NUCLEOTIDE SEQUENCE</scope>
    <source>
        <strain evidence="7">Pbaha01</strain>
    </source>
</reference>
<dbReference type="PROSITE" id="PS50948">
    <property type="entry name" value="PAN"/>
    <property type="match status" value="1"/>
</dbReference>
<keyword evidence="5" id="KW-0732">Signal</keyword>
<feature type="domain" description="Apple" evidence="6">
    <location>
        <begin position="790"/>
        <end position="875"/>
    </location>
</feature>
<evidence type="ECO:0000259" key="6">
    <source>
        <dbReference type="PROSITE" id="PS50948"/>
    </source>
</evidence>
<evidence type="ECO:0000256" key="4">
    <source>
        <dbReference type="SAM" id="Phobius"/>
    </source>
</evidence>
<dbReference type="InterPro" id="IPR003609">
    <property type="entry name" value="Pan_app"/>
</dbReference>
<dbReference type="SMART" id="SM00223">
    <property type="entry name" value="APPLE"/>
    <property type="match status" value="2"/>
</dbReference>
<proteinExistence type="predicted"/>
<keyword evidence="4" id="KW-0472">Membrane</keyword>
<dbReference type="Gene3D" id="3.50.4.10">
    <property type="entry name" value="Hepatocyte Growth Factor"/>
    <property type="match status" value="2"/>
</dbReference>
<keyword evidence="4" id="KW-0812">Transmembrane</keyword>
<feature type="chain" id="PRO_5031572117" description="Apple domain-containing protein" evidence="5">
    <location>
        <begin position="48"/>
        <end position="1079"/>
    </location>
</feature>
<feature type="region of interest" description="Disordered" evidence="3">
    <location>
        <begin position="947"/>
        <end position="1079"/>
    </location>
</feature>
<dbReference type="EMBL" id="HBEG01037693">
    <property type="protein sequence ID" value="CAD8376822.1"/>
    <property type="molecule type" value="Transcribed_RNA"/>
</dbReference>
<feature type="region of interest" description="Disordered" evidence="3">
    <location>
        <begin position="412"/>
        <end position="439"/>
    </location>
</feature>
<gene>
    <name evidence="7" type="ORF">PBAH0796_LOCUS23008</name>
</gene>
<dbReference type="CDD" id="cd01100">
    <property type="entry name" value="APPLE_Factor_XI_like"/>
    <property type="match status" value="1"/>
</dbReference>
<feature type="compositionally biased region" description="Low complexity" evidence="3">
    <location>
        <begin position="412"/>
        <end position="426"/>
    </location>
</feature>
<keyword evidence="2" id="KW-1015">Disulfide bond</keyword>
<dbReference type="Pfam" id="PF00024">
    <property type="entry name" value="PAN_1"/>
    <property type="match status" value="2"/>
</dbReference>
<evidence type="ECO:0000256" key="2">
    <source>
        <dbReference type="ARBA" id="ARBA00023157"/>
    </source>
</evidence>
<evidence type="ECO:0000256" key="5">
    <source>
        <dbReference type="SAM" id="SignalP"/>
    </source>
</evidence>
<feature type="signal peptide" evidence="5">
    <location>
        <begin position="1"/>
        <end position="47"/>
    </location>
</feature>
<dbReference type="InterPro" id="IPR018247">
    <property type="entry name" value="EF_Hand_1_Ca_BS"/>
</dbReference>
<dbReference type="GO" id="GO:0006508">
    <property type="term" value="P:proteolysis"/>
    <property type="evidence" value="ECO:0007669"/>
    <property type="project" value="InterPro"/>
</dbReference>
<dbReference type="GO" id="GO:0005576">
    <property type="term" value="C:extracellular region"/>
    <property type="evidence" value="ECO:0007669"/>
    <property type="project" value="InterPro"/>
</dbReference>
<keyword evidence="4" id="KW-1133">Transmembrane helix</keyword>
<evidence type="ECO:0000256" key="3">
    <source>
        <dbReference type="SAM" id="MobiDB-lite"/>
    </source>
</evidence>
<keyword evidence="1" id="KW-0677">Repeat</keyword>
<evidence type="ECO:0000256" key="1">
    <source>
        <dbReference type="ARBA" id="ARBA00022737"/>
    </source>
</evidence>
<name>A0A7S0FS23_9DINO</name>
<evidence type="ECO:0000313" key="7">
    <source>
        <dbReference type="EMBL" id="CAD8376822.1"/>
    </source>
</evidence>
<sequence length="1079" mass="113854">MLQAPVFAAVCRRGRAGVACTAARRGPTITVLAALLTALLSAGPATGSNVPVADTAPCPLGYYRKAVLVFACGRQDGEVYFPLANVSKSAVGIPKGIRNLKLTMAASGPVDLVILDPANQTSVANGSAVDRTVSEWHGVRITRRSVQSEGGTKEAAAFSGTLPGKLVVKLANRLASQNLATITYSYDAFEGCPEVPVGCEKYNQQLTRQWVYNWSTWVSTEYPKASTAWLALASKAMHLQYRSGARAGPVPFHLWKGIWMKWPGVAHANRNLDWQAAFKFIDSLHTEDQLVEVVEFIRAYKLAGIGLSMYNWCTALRGQYPDAETAWAAVAGPTSIAGIDYSRWNSAVWPSFIPPDNFAKASSDGSFTFADENNNGVVSFKEFNAIYDSCSYRPSMYPASTADVAVTVTTSATPTSSSGASTTAKTELGAANGPRNTTTTASAATTTAIAACSAYSSCVALSLEGDCCPARKGERLDCCDAKKNQNLTLATPVATASAACLAHPGCAARDLKGDCCPGRDGKRLDCCSAKDDDLVAMKNASANISSPCCTEATAACSACRGRQSLQEAAGHSRHPENGEGNESTAATSTAVTDCPYDGVAYAPPLDGQNRSEEASLGDCQARCNATPGCGFFSFRRGSGACDLHGPSAVWSLAEELGAVAGPAVCVARVGIRVSDVDFKALTSSQKRSIEQRFVWDLANATELPTSAVKDLAGRPASVALSAGSLVAGARLELRPGGRLAEVGKRLSGEAMRQQLRESLAATDLRSSEVAAHPVHSRHAIDVFLQVSQECFLYGTRYDAPSGSAAAEGEAQTRRLLAHASSVEVGNASACQAACVEERRCEYFTFVPSTRACLLRGGSGIMALRDEDTVAGPRQCAGLPRVPFPSGTRAARDPKLLNQPGRYTMDAGIVQEEEDSGETSVWWWIFAAVLVSCFGGLLALALVPKRRGRGRKRGGKLGEAKYAPLSRQDPAEGEDGEEFSPTASESGSREVHAGLEDDAEEPRSGAPSREPRAVAVASVSSRELRTSVGRESPLQPSSFASGHGFLGPADLRRQAEGVQAPAERPAEQEPLVLSGGPSYY</sequence>